<dbReference type="InterPro" id="IPR000719">
    <property type="entry name" value="Prot_kinase_dom"/>
</dbReference>
<dbReference type="CDD" id="cd00167">
    <property type="entry name" value="SANT"/>
    <property type="match status" value="1"/>
</dbReference>
<evidence type="ECO:0000259" key="10">
    <source>
        <dbReference type="PROSITE" id="PS50090"/>
    </source>
</evidence>
<feature type="compositionally biased region" description="Low complexity" evidence="8">
    <location>
        <begin position="48"/>
        <end position="76"/>
    </location>
</feature>
<evidence type="ECO:0000256" key="7">
    <source>
        <dbReference type="SAM" id="Coils"/>
    </source>
</evidence>
<feature type="domain" description="HTH myb-type" evidence="11">
    <location>
        <begin position="147"/>
        <end position="198"/>
    </location>
</feature>
<dbReference type="GO" id="GO:0035556">
    <property type="term" value="P:intracellular signal transduction"/>
    <property type="evidence" value="ECO:0007669"/>
    <property type="project" value="TreeGrafter"/>
</dbReference>
<feature type="region of interest" description="Disordered" evidence="8">
    <location>
        <begin position="193"/>
        <end position="268"/>
    </location>
</feature>
<feature type="compositionally biased region" description="Low complexity" evidence="8">
    <location>
        <begin position="397"/>
        <end position="411"/>
    </location>
</feature>
<feature type="compositionally biased region" description="Basic residues" evidence="8">
    <location>
        <begin position="386"/>
        <end position="396"/>
    </location>
</feature>
<dbReference type="InterPro" id="IPR017441">
    <property type="entry name" value="Protein_kinase_ATP_BS"/>
</dbReference>
<dbReference type="GO" id="GO:0004674">
    <property type="term" value="F:protein serine/threonine kinase activity"/>
    <property type="evidence" value="ECO:0007669"/>
    <property type="project" value="UniProtKB-KW"/>
</dbReference>
<keyword evidence="2" id="KW-0808">Transferase</keyword>
<name>A0A0L0D5Z6_THETB</name>
<dbReference type="Gene3D" id="1.10.10.60">
    <property type="entry name" value="Homeodomain-like"/>
    <property type="match status" value="1"/>
</dbReference>
<dbReference type="GeneID" id="25569669"/>
<dbReference type="GO" id="GO:0007059">
    <property type="term" value="P:chromosome segregation"/>
    <property type="evidence" value="ECO:0007669"/>
    <property type="project" value="TreeGrafter"/>
</dbReference>
<feature type="compositionally biased region" description="Low complexity" evidence="8">
    <location>
        <begin position="820"/>
        <end position="843"/>
    </location>
</feature>
<feature type="compositionally biased region" description="Acidic residues" evidence="8">
    <location>
        <begin position="935"/>
        <end position="944"/>
    </location>
</feature>
<dbReference type="InterPro" id="IPR017930">
    <property type="entry name" value="Myb_dom"/>
</dbReference>
<dbReference type="Proteomes" id="UP000054408">
    <property type="component" value="Unassembled WGS sequence"/>
</dbReference>
<dbReference type="EMBL" id="GL349444">
    <property type="protein sequence ID" value="KNC46733.1"/>
    <property type="molecule type" value="Genomic_DNA"/>
</dbReference>
<dbReference type="AlphaFoldDB" id="A0A0L0D5Z6"/>
<dbReference type="InterPro" id="IPR001005">
    <property type="entry name" value="SANT/Myb"/>
</dbReference>
<feature type="compositionally biased region" description="Acidic residues" evidence="8">
    <location>
        <begin position="987"/>
        <end position="1000"/>
    </location>
</feature>
<protein>
    <recommendedName>
        <fullName evidence="14">Protein kinase domain-containing protein</fullName>
    </recommendedName>
</protein>
<feature type="compositionally biased region" description="Polar residues" evidence="8">
    <location>
        <begin position="133"/>
        <end position="143"/>
    </location>
</feature>
<evidence type="ECO:0008006" key="14">
    <source>
        <dbReference type="Google" id="ProtNLM"/>
    </source>
</evidence>
<keyword evidence="3 6" id="KW-0547">Nucleotide-binding</keyword>
<reference evidence="12 13" key="1">
    <citation type="submission" date="2010-05" db="EMBL/GenBank/DDBJ databases">
        <title>The Genome Sequence of Thecamonas trahens ATCC 50062.</title>
        <authorList>
            <consortium name="The Broad Institute Genome Sequencing Platform"/>
            <person name="Russ C."/>
            <person name="Cuomo C."/>
            <person name="Shea T."/>
            <person name="Young S.K."/>
            <person name="Zeng Q."/>
            <person name="Koehrsen M."/>
            <person name="Haas B."/>
            <person name="Borodovsky M."/>
            <person name="Guigo R."/>
            <person name="Alvarado L."/>
            <person name="Berlin A."/>
            <person name="Bochicchio J."/>
            <person name="Borenstein D."/>
            <person name="Chapman S."/>
            <person name="Chen Z."/>
            <person name="Freedman E."/>
            <person name="Gellesch M."/>
            <person name="Goldberg J."/>
            <person name="Griggs A."/>
            <person name="Gujja S."/>
            <person name="Heilman E."/>
            <person name="Heiman D."/>
            <person name="Hepburn T."/>
            <person name="Howarth C."/>
            <person name="Jen D."/>
            <person name="Larson L."/>
            <person name="Mehta T."/>
            <person name="Park D."/>
            <person name="Pearson M."/>
            <person name="Roberts A."/>
            <person name="Saif S."/>
            <person name="Shenoy N."/>
            <person name="Sisk P."/>
            <person name="Stolte C."/>
            <person name="Sykes S."/>
            <person name="Thomson T."/>
            <person name="Walk T."/>
            <person name="White J."/>
            <person name="Yandava C."/>
            <person name="Burger G."/>
            <person name="Gray M.W."/>
            <person name="Holland P.W.H."/>
            <person name="King N."/>
            <person name="Lang F.B.F."/>
            <person name="Roger A.J."/>
            <person name="Ruiz-Trillo I."/>
            <person name="Lander E."/>
            <person name="Nusbaum C."/>
        </authorList>
    </citation>
    <scope>NUCLEOTIDE SEQUENCE [LARGE SCALE GENOMIC DNA]</scope>
    <source>
        <strain evidence="12 13">ATCC 50062</strain>
    </source>
</reference>
<dbReference type="RefSeq" id="XP_013760252.1">
    <property type="nucleotide sequence ID" value="XM_013904798.1"/>
</dbReference>
<feature type="region of interest" description="Disordered" evidence="8">
    <location>
        <begin position="1078"/>
        <end position="1108"/>
    </location>
</feature>
<dbReference type="PROSITE" id="PS51294">
    <property type="entry name" value="HTH_MYB"/>
    <property type="match status" value="1"/>
</dbReference>
<dbReference type="SUPFAM" id="SSF56112">
    <property type="entry name" value="Protein kinase-like (PK-like)"/>
    <property type="match status" value="1"/>
</dbReference>
<evidence type="ECO:0000313" key="13">
    <source>
        <dbReference type="Proteomes" id="UP000054408"/>
    </source>
</evidence>
<feature type="region of interest" description="Disordered" evidence="8">
    <location>
        <begin position="385"/>
        <end position="411"/>
    </location>
</feature>
<dbReference type="PANTHER" id="PTHR22974:SF23">
    <property type="entry name" value="TOUSLED-LIKE KINASE, ISOFORM G"/>
    <property type="match status" value="1"/>
</dbReference>
<dbReference type="SUPFAM" id="SSF46689">
    <property type="entry name" value="Homeodomain-like"/>
    <property type="match status" value="1"/>
</dbReference>
<dbReference type="PROSITE" id="PS00108">
    <property type="entry name" value="PROTEIN_KINASE_ST"/>
    <property type="match status" value="1"/>
</dbReference>
<keyword evidence="5 6" id="KW-0067">ATP-binding</keyword>
<feature type="region of interest" description="Disordered" evidence="8">
    <location>
        <begin position="100"/>
        <end position="157"/>
    </location>
</feature>
<dbReference type="SMART" id="SM00717">
    <property type="entry name" value="SANT"/>
    <property type="match status" value="1"/>
</dbReference>
<evidence type="ECO:0000256" key="1">
    <source>
        <dbReference type="ARBA" id="ARBA00022527"/>
    </source>
</evidence>
<dbReference type="PANTHER" id="PTHR22974">
    <property type="entry name" value="MIXED LINEAGE PROTEIN KINASE"/>
    <property type="match status" value="1"/>
</dbReference>
<evidence type="ECO:0000256" key="6">
    <source>
        <dbReference type="PROSITE-ProRule" id="PRU10141"/>
    </source>
</evidence>
<dbReference type="PROSITE" id="PS50011">
    <property type="entry name" value="PROTEIN_KINASE_DOM"/>
    <property type="match status" value="1"/>
</dbReference>
<dbReference type="STRING" id="461836.A0A0L0D5Z6"/>
<dbReference type="PROSITE" id="PS00107">
    <property type="entry name" value="PROTEIN_KINASE_ATP"/>
    <property type="match status" value="1"/>
</dbReference>
<dbReference type="Pfam" id="PF00069">
    <property type="entry name" value="Pkinase"/>
    <property type="match status" value="1"/>
</dbReference>
<feature type="coiled-coil region" evidence="7">
    <location>
        <begin position="463"/>
        <end position="497"/>
    </location>
</feature>
<proteinExistence type="predicted"/>
<dbReference type="eggNOG" id="KOG1151">
    <property type="taxonomic scope" value="Eukaryota"/>
</dbReference>
<feature type="region of interest" description="Disordered" evidence="8">
    <location>
        <begin position="862"/>
        <end position="1001"/>
    </location>
</feature>
<feature type="compositionally biased region" description="Acidic residues" evidence="8">
    <location>
        <begin position="1035"/>
        <end position="1046"/>
    </location>
</feature>
<feature type="region of interest" description="Disordered" evidence="8">
    <location>
        <begin position="1029"/>
        <end position="1057"/>
    </location>
</feature>
<dbReference type="SMART" id="SM00220">
    <property type="entry name" value="S_TKc"/>
    <property type="match status" value="1"/>
</dbReference>
<feature type="binding site" evidence="6">
    <location>
        <position position="541"/>
    </location>
    <ligand>
        <name>ATP</name>
        <dbReference type="ChEBI" id="CHEBI:30616"/>
    </ligand>
</feature>
<keyword evidence="7" id="KW-0175">Coiled coil</keyword>
<evidence type="ECO:0000259" key="9">
    <source>
        <dbReference type="PROSITE" id="PS50011"/>
    </source>
</evidence>
<dbReference type="PROSITE" id="PS50090">
    <property type="entry name" value="MYB_LIKE"/>
    <property type="match status" value="1"/>
</dbReference>
<feature type="compositionally biased region" description="Acidic residues" evidence="8">
    <location>
        <begin position="892"/>
        <end position="910"/>
    </location>
</feature>
<dbReference type="OrthoDB" id="346907at2759"/>
<feature type="region of interest" description="Disordered" evidence="8">
    <location>
        <begin position="787"/>
        <end position="844"/>
    </location>
</feature>
<feature type="compositionally biased region" description="Basic and acidic residues" evidence="8">
    <location>
        <begin position="1095"/>
        <end position="1104"/>
    </location>
</feature>
<dbReference type="InterPro" id="IPR009057">
    <property type="entry name" value="Homeodomain-like_sf"/>
</dbReference>
<evidence type="ECO:0000256" key="8">
    <source>
        <dbReference type="SAM" id="MobiDB-lite"/>
    </source>
</evidence>
<dbReference type="GO" id="GO:0005524">
    <property type="term" value="F:ATP binding"/>
    <property type="evidence" value="ECO:0007669"/>
    <property type="project" value="UniProtKB-UniRule"/>
</dbReference>
<dbReference type="InterPro" id="IPR011009">
    <property type="entry name" value="Kinase-like_dom_sf"/>
</dbReference>
<dbReference type="GO" id="GO:0005634">
    <property type="term" value="C:nucleus"/>
    <property type="evidence" value="ECO:0007669"/>
    <property type="project" value="TreeGrafter"/>
</dbReference>
<dbReference type="Gene3D" id="1.10.510.10">
    <property type="entry name" value="Transferase(Phosphotransferase) domain 1"/>
    <property type="match status" value="1"/>
</dbReference>
<keyword evidence="4" id="KW-0418">Kinase</keyword>
<organism evidence="12 13">
    <name type="scientific">Thecamonas trahens ATCC 50062</name>
    <dbReference type="NCBI Taxonomy" id="461836"/>
    <lineage>
        <taxon>Eukaryota</taxon>
        <taxon>Apusozoa</taxon>
        <taxon>Apusomonadida</taxon>
        <taxon>Apusomonadidae</taxon>
        <taxon>Thecamonas</taxon>
    </lineage>
</organism>
<feature type="domain" description="Myb-like" evidence="10">
    <location>
        <begin position="143"/>
        <end position="194"/>
    </location>
</feature>
<keyword evidence="13" id="KW-1185">Reference proteome</keyword>
<feature type="region of interest" description="Disordered" evidence="8">
    <location>
        <begin position="1123"/>
        <end position="1151"/>
    </location>
</feature>
<dbReference type="CDD" id="cd13990">
    <property type="entry name" value="STKc_TLK"/>
    <property type="match status" value="1"/>
</dbReference>
<evidence type="ECO:0000256" key="2">
    <source>
        <dbReference type="ARBA" id="ARBA00022679"/>
    </source>
</evidence>
<evidence type="ECO:0000259" key="11">
    <source>
        <dbReference type="PROSITE" id="PS51294"/>
    </source>
</evidence>
<sequence>MAQQSSDTRGLSRGPVASSSHGLTDHRRSLLEARMQGKPISSGMMDLVPRVASAESVSAAEAAAASSSPVRASGGVRPPSLPGGGAVPLALQQLRYPVAGPGGASFGEPEKPGGPRVTHPSAANPMTHPLLLSGSNTSASASAIKSRGKRFSKEEDWAIVAGVRDFGKDWERIVSEKQLNRSAKQIRQRFSRIEKAQAAAQPNEASPSSPGRSSGSKGAGSRKRSRSNGRGGSPSSSGSVPPEEDERMSKRQRLRSTSVSGSREPTEAETAAASAAAAAASARISELEMQLSHVVQQRNEFESRYKSRTSRMTSLLIDMLVEQTRTAMFEERRRLKQAQARLGYITRERHGHQVVEVWQDGLEFLELQMKLARLGARKEALEKERKKLSKLKHKSKLSTGASSVPGGVKSPPVVELKPMALGGIGGGTQVLVQDETSSDAFPAGTLVSSESVVHYEEVLRLELQKAKKEEGELFHARERLEAEKHVLIRDLRRAHDEDNSPFNQQQILNSRYMLLNLLGKGGFSEVYKAFDLEELRYVACKIHQLSGHWSDEKKSNYTRHAIREYQIHHNLGHPNIVSLFDVFEIDRNSFCTVLEYCEGSDLDEVLKQRKKLPERAARSITAQIMSALTYINRLERPVIHYDLKPANILFDKFGMAKVTDFGLSKIMESEASNMELTSQGAGTYWYLPPECFVVGPSPPTISSKVDVWSVGVLLFQMLYGRKPFGNDLSQKNLLKDNVIINARQVVFPSKPQVSEEAKAFIKRCLEYSQHARPDVLTLVSDPFLRPMRSKRKSEKGSGPVPAPPSEAMSSQVMPFSSRLMSGSMHPPSSHSGSSSDSSTSSVSERLVVLDSDEPVLYAVASDADSEAGGSEELNEEDIIDVEPVSGSGSASDSDEDDEVVEIDLGSDVDSDDVRDYIEQQAAVGNVVAVERIDSESDEDESSSDSDDHEHDGEIVEIEIGSDVDEDDLREFLEQQAATGNLIAMEGESSESDDESDDGEQELVTIEIGSDVDEDELNAFLEEQVAAGNLVAVEGESTDDDETDSESESGVIEIEVGSDVDSEEIEGLLLEHAAAREAEDVAAAASGRRTRKRRRGSDDAGDLRSPKRQSALAGAIADAILSSVQKQAREDAGESSSSSTEDEDEFDEEVTRGDLEDLRKRKEILVALVESAEAAVYAGRRVAKACRKSKEELDMFAMRTLGELINNINNELAEPAEFLEFDLPVYSVRAQVFANEAAAAFEMLMMTTGPGKVAETVVHLCDTLDAVVYALEQYNKLIEA</sequence>
<feature type="region of interest" description="Disordered" evidence="8">
    <location>
        <begin position="1"/>
        <end position="87"/>
    </location>
</feature>
<evidence type="ECO:0000256" key="5">
    <source>
        <dbReference type="ARBA" id="ARBA00022840"/>
    </source>
</evidence>
<evidence type="ECO:0000256" key="3">
    <source>
        <dbReference type="ARBA" id="ARBA00022741"/>
    </source>
</evidence>
<keyword evidence="1" id="KW-0723">Serine/threonine-protein kinase</keyword>
<gene>
    <name evidence="12" type="ORF">AMSG_11754</name>
</gene>
<accession>A0A0L0D5Z6</accession>
<dbReference type="OMA" id="MGENICK"/>
<dbReference type="Pfam" id="PF00249">
    <property type="entry name" value="Myb_DNA-binding"/>
    <property type="match status" value="1"/>
</dbReference>
<feature type="compositionally biased region" description="Low complexity" evidence="8">
    <location>
        <begin position="206"/>
        <end position="216"/>
    </location>
</feature>
<feature type="compositionally biased region" description="Acidic residues" evidence="8">
    <location>
        <begin position="954"/>
        <end position="968"/>
    </location>
</feature>
<dbReference type="FunFam" id="1.10.510.10:FF:000698">
    <property type="entry name" value="Serine/threonine-protein kinase tousled-like 1"/>
    <property type="match status" value="1"/>
</dbReference>
<evidence type="ECO:0000256" key="4">
    <source>
        <dbReference type="ARBA" id="ARBA00022777"/>
    </source>
</evidence>
<feature type="domain" description="Protein kinase" evidence="9">
    <location>
        <begin position="512"/>
        <end position="784"/>
    </location>
</feature>
<dbReference type="InterPro" id="IPR008271">
    <property type="entry name" value="Ser/Thr_kinase_AS"/>
</dbReference>
<evidence type="ECO:0000313" key="12">
    <source>
        <dbReference type="EMBL" id="KNC46733.1"/>
    </source>
</evidence>